<dbReference type="PANTHER" id="PTHR34591:SF13">
    <property type="entry name" value="OS03G0669900 PROTEIN"/>
    <property type="match status" value="1"/>
</dbReference>
<evidence type="ECO:0000313" key="2">
    <source>
        <dbReference type="Proteomes" id="UP000006038"/>
    </source>
</evidence>
<dbReference type="OMA" id="LAYHINT"/>
<sequence>MGPSAFDAHCLVYDPTASSRYEVFSIPCFHRRCSACYSSPEPGTADSRRAGCDEPLNELSEWPPLVWALDVYSSSTGRWEERTFHRQGEAAGTIAGMRFDLSGHKCKSVYWRGALYVHYKTCFIMRMSLSDGKYQVIKTPPVVRVNRFPHFSLGASQKGVYLAQVTQPRWLQVWVLDESSDRMEWALKHEKNLNLVLPRQTHYRRWILQDVTGKDKIRQHKERGDEESPEWSSDDDTIDLRRVVQVPHHGYRGNIDVLGFHPHKEIVFLCDALQTGLAYHINTSKIDNLGKLHLAGSYDEVLSNKRFSGAFFPYTPCWLSW</sequence>
<name>J3LRG7_ORYBR</name>
<dbReference type="KEGG" id="obr:102713536"/>
<evidence type="ECO:0008006" key="3">
    <source>
        <dbReference type="Google" id="ProtNLM"/>
    </source>
</evidence>
<dbReference type="OrthoDB" id="639965at2759"/>
<dbReference type="HOGENOM" id="CLU_030606_3_0_1"/>
<dbReference type="Gramene" id="OB03G36430.1">
    <property type="protein sequence ID" value="OB03G36430.1"/>
    <property type="gene ID" value="OB03G36430"/>
</dbReference>
<dbReference type="Proteomes" id="UP000006038">
    <property type="component" value="Chromosome 3"/>
</dbReference>
<dbReference type="PANTHER" id="PTHR34591">
    <property type="entry name" value="OS03G0653100 PROTEIN-RELATED"/>
    <property type="match status" value="1"/>
</dbReference>
<dbReference type="GeneID" id="102713536"/>
<reference evidence="1" key="2">
    <citation type="submission" date="2013-04" db="UniProtKB">
        <authorList>
            <consortium name="EnsemblPlants"/>
        </authorList>
    </citation>
    <scope>IDENTIFICATION</scope>
</reference>
<reference evidence="1" key="1">
    <citation type="journal article" date="2013" name="Nat. Commun.">
        <title>Whole-genome sequencing of Oryza brachyantha reveals mechanisms underlying Oryza genome evolution.</title>
        <authorList>
            <person name="Chen J."/>
            <person name="Huang Q."/>
            <person name="Gao D."/>
            <person name="Wang J."/>
            <person name="Lang Y."/>
            <person name="Liu T."/>
            <person name="Li B."/>
            <person name="Bai Z."/>
            <person name="Luis Goicoechea J."/>
            <person name="Liang C."/>
            <person name="Chen C."/>
            <person name="Zhang W."/>
            <person name="Sun S."/>
            <person name="Liao Y."/>
            <person name="Zhang X."/>
            <person name="Yang L."/>
            <person name="Song C."/>
            <person name="Wang M."/>
            <person name="Shi J."/>
            <person name="Liu G."/>
            <person name="Liu J."/>
            <person name="Zhou H."/>
            <person name="Zhou W."/>
            <person name="Yu Q."/>
            <person name="An N."/>
            <person name="Chen Y."/>
            <person name="Cai Q."/>
            <person name="Wang B."/>
            <person name="Liu B."/>
            <person name="Min J."/>
            <person name="Huang Y."/>
            <person name="Wu H."/>
            <person name="Li Z."/>
            <person name="Zhang Y."/>
            <person name="Yin Y."/>
            <person name="Song W."/>
            <person name="Jiang J."/>
            <person name="Jackson S.A."/>
            <person name="Wing R.A."/>
            <person name="Wang J."/>
            <person name="Chen M."/>
        </authorList>
    </citation>
    <scope>NUCLEOTIDE SEQUENCE [LARGE SCALE GENOMIC DNA]</scope>
    <source>
        <strain evidence="1">cv. IRGC 101232</strain>
    </source>
</reference>
<accession>J3LRG7</accession>
<dbReference type="AlphaFoldDB" id="J3LRG7"/>
<dbReference type="EnsemblPlants" id="OB03G36430.1">
    <property type="protein sequence ID" value="OB03G36430.1"/>
    <property type="gene ID" value="OB03G36430"/>
</dbReference>
<proteinExistence type="predicted"/>
<organism evidence="1">
    <name type="scientific">Oryza brachyantha</name>
    <name type="common">malo sina</name>
    <dbReference type="NCBI Taxonomy" id="4533"/>
    <lineage>
        <taxon>Eukaryota</taxon>
        <taxon>Viridiplantae</taxon>
        <taxon>Streptophyta</taxon>
        <taxon>Embryophyta</taxon>
        <taxon>Tracheophyta</taxon>
        <taxon>Spermatophyta</taxon>
        <taxon>Magnoliopsida</taxon>
        <taxon>Liliopsida</taxon>
        <taxon>Poales</taxon>
        <taxon>Poaceae</taxon>
        <taxon>BOP clade</taxon>
        <taxon>Oryzoideae</taxon>
        <taxon>Oryzeae</taxon>
        <taxon>Oryzinae</taxon>
        <taxon>Oryza</taxon>
    </lineage>
</organism>
<evidence type="ECO:0000313" key="1">
    <source>
        <dbReference type="EnsemblPlants" id="OB03G36430.1"/>
    </source>
</evidence>
<keyword evidence="2" id="KW-1185">Reference proteome</keyword>
<protein>
    <recommendedName>
        <fullName evidence="3">F-box associated domain-containing protein</fullName>
    </recommendedName>
</protein>